<feature type="compositionally biased region" description="Low complexity" evidence="1">
    <location>
        <begin position="70"/>
        <end position="79"/>
    </location>
</feature>
<keyword evidence="4" id="KW-1185">Reference proteome</keyword>
<dbReference type="PROSITE" id="PS51257">
    <property type="entry name" value="PROKAR_LIPOPROTEIN"/>
    <property type="match status" value="1"/>
</dbReference>
<evidence type="ECO:0000256" key="1">
    <source>
        <dbReference type="SAM" id="MobiDB-lite"/>
    </source>
</evidence>
<feature type="compositionally biased region" description="Low complexity" evidence="1">
    <location>
        <begin position="110"/>
        <end position="124"/>
    </location>
</feature>
<evidence type="ECO:0000313" key="3">
    <source>
        <dbReference type="EMBL" id="TDY40499.1"/>
    </source>
</evidence>
<feature type="signal peptide" evidence="2">
    <location>
        <begin position="1"/>
        <end position="20"/>
    </location>
</feature>
<dbReference type="RefSeq" id="WP_134196040.1">
    <property type="nucleotide sequence ID" value="NZ_JBHLUW010000036.1"/>
</dbReference>
<accession>A0A4R8LEC8</accession>
<comment type="caution">
    <text evidence="3">The sequence shown here is derived from an EMBL/GenBank/DDBJ whole genome shotgun (WGS) entry which is preliminary data.</text>
</comment>
<evidence type="ECO:0000256" key="2">
    <source>
        <dbReference type="SAM" id="SignalP"/>
    </source>
</evidence>
<organism evidence="3 4">
    <name type="scientific">Paraburkholderia rhizosphaerae</name>
    <dbReference type="NCBI Taxonomy" id="480658"/>
    <lineage>
        <taxon>Bacteria</taxon>
        <taxon>Pseudomonadati</taxon>
        <taxon>Pseudomonadota</taxon>
        <taxon>Betaproteobacteria</taxon>
        <taxon>Burkholderiales</taxon>
        <taxon>Burkholderiaceae</taxon>
        <taxon>Paraburkholderia</taxon>
    </lineage>
</organism>
<reference evidence="3 4" key="1">
    <citation type="submission" date="2019-03" db="EMBL/GenBank/DDBJ databases">
        <title>Genomic Encyclopedia of Type Strains, Phase III (KMG-III): the genomes of soil and plant-associated and newly described type strains.</title>
        <authorList>
            <person name="Whitman W."/>
        </authorList>
    </citation>
    <scope>NUCLEOTIDE SEQUENCE [LARGE SCALE GENOMIC DNA]</scope>
    <source>
        <strain evidence="3 4">LMG 29544</strain>
    </source>
</reference>
<proteinExistence type="predicted"/>
<evidence type="ECO:0000313" key="4">
    <source>
        <dbReference type="Proteomes" id="UP000295509"/>
    </source>
</evidence>
<sequence length="185" mass="17798">MMKAITLRTTLAAISGVGFACTAAAWVSLVPVTAIAQSMSGGQNHKSGVTGMGGMSSASPGMGSSGGAGLSSHGSSSFGGASGGIGQRSSGSSMKGFGGGGGAGSGGLAGSRAGASGSRIGSTGHKVPKLKLKPASEASAGSSGHSIYDYTYGAEATGRNADAIYKSRDAVAPTDNYKFGATDYR</sequence>
<gene>
    <name evidence="3" type="ORF">BX592_12412</name>
</gene>
<protein>
    <submittedName>
        <fullName evidence="3">Uncharacterized protein</fullName>
    </submittedName>
</protein>
<name>A0A4R8LEC8_9BURK</name>
<feature type="region of interest" description="Disordered" evidence="1">
    <location>
        <begin position="40"/>
        <end position="143"/>
    </location>
</feature>
<dbReference type="EMBL" id="SORE01000024">
    <property type="protein sequence ID" value="TDY40499.1"/>
    <property type="molecule type" value="Genomic_DNA"/>
</dbReference>
<dbReference type="AlphaFoldDB" id="A0A4R8LEC8"/>
<dbReference type="Proteomes" id="UP000295509">
    <property type="component" value="Unassembled WGS sequence"/>
</dbReference>
<dbReference type="OrthoDB" id="9904161at2"/>
<keyword evidence="2" id="KW-0732">Signal</keyword>
<feature type="compositionally biased region" description="Gly residues" evidence="1">
    <location>
        <begin position="96"/>
        <end position="109"/>
    </location>
</feature>
<feature type="chain" id="PRO_5021014939" evidence="2">
    <location>
        <begin position="21"/>
        <end position="185"/>
    </location>
</feature>